<gene>
    <name evidence="5" type="ORF">V8201_12770</name>
</gene>
<organism evidence="5 6">
    <name type="scientific">Sphingomonas kyungheensis</name>
    <dbReference type="NCBI Taxonomy" id="1069987"/>
    <lineage>
        <taxon>Bacteria</taxon>
        <taxon>Pseudomonadati</taxon>
        <taxon>Pseudomonadota</taxon>
        <taxon>Alphaproteobacteria</taxon>
        <taxon>Sphingomonadales</taxon>
        <taxon>Sphingomonadaceae</taxon>
        <taxon>Sphingomonas</taxon>
    </lineage>
</organism>
<dbReference type="SUPFAM" id="SSF53756">
    <property type="entry name" value="UDP-Glycosyltransferase/glycogen phosphorylase"/>
    <property type="match status" value="1"/>
</dbReference>
<dbReference type="Gene3D" id="3.40.50.2000">
    <property type="entry name" value="Glycogen Phosphorylase B"/>
    <property type="match status" value="2"/>
</dbReference>
<dbReference type="InterPro" id="IPR028098">
    <property type="entry name" value="Glyco_trans_4-like_N"/>
</dbReference>
<sequence length="349" mass="36583">MPADHILTFAQDLAGGGVERAQLRLAGAWLAAGRRVTLVVGDARGPLAAEVPAGIDVESLGQRNYLAQYRLAAITRRLRPDVIFCAGNHYTLVAAWLRWRLGADCPPIVAKLSNAIDRADHGRVMDAGHRLWLAQHGRFLDHLVAMTPATAAVAARAMRMERRTSVIPNPPAPPAPGAPGIALPAGRIVLGVGRLVAQKRWDRLIAAVPALPADVTVVILGEGDMRDALERQIAAAGLGDRVRLPGHVADPLVAMAQAALLALPSDYEGVPGVLREALSVGTPVVATASSPSVREIVGDARLGSVVACDDAAGFAAALNHWLDAPRPAPVPQPGADSAARYLALFDRLA</sequence>
<evidence type="ECO:0000313" key="6">
    <source>
        <dbReference type="Proteomes" id="UP001367771"/>
    </source>
</evidence>
<evidence type="ECO:0000313" key="5">
    <source>
        <dbReference type="EMBL" id="MEI5687956.1"/>
    </source>
</evidence>
<name>A0ABU8H4I2_9SPHN</name>
<accession>A0ABU8H4I2</accession>
<keyword evidence="1 5" id="KW-0328">Glycosyltransferase</keyword>
<feature type="domain" description="Glycosyl transferase family 1" evidence="3">
    <location>
        <begin position="187"/>
        <end position="325"/>
    </location>
</feature>
<reference evidence="5 6" key="1">
    <citation type="journal article" date="2013" name="Int. J. Syst. Evol. Microbiol.">
        <title>Sphingomonas kyungheensis sp. nov., a bacterium with ginsenoside-converting activity isolated from soil of a ginseng field.</title>
        <authorList>
            <person name="Son H.M."/>
            <person name="Yang J.E."/>
            <person name="Park Y."/>
            <person name="Han C.K."/>
            <person name="Kim S.G."/>
            <person name="Kook M."/>
            <person name="Yi T.H."/>
        </authorList>
    </citation>
    <scope>NUCLEOTIDE SEQUENCE [LARGE SCALE GENOMIC DNA]</scope>
    <source>
        <strain evidence="5 6">LMG 26582</strain>
    </source>
</reference>
<dbReference type="Proteomes" id="UP001367771">
    <property type="component" value="Unassembled WGS sequence"/>
</dbReference>
<evidence type="ECO:0000259" key="4">
    <source>
        <dbReference type="Pfam" id="PF13439"/>
    </source>
</evidence>
<keyword evidence="6" id="KW-1185">Reference proteome</keyword>
<dbReference type="RefSeq" id="WP_037536062.1">
    <property type="nucleotide sequence ID" value="NZ_JBBBDM010000006.1"/>
</dbReference>
<protein>
    <submittedName>
        <fullName evidence="5">Glycosyltransferase</fullName>
        <ecNumber evidence="5">2.4.-.-</ecNumber>
    </submittedName>
</protein>
<dbReference type="EC" id="2.4.-.-" evidence="5"/>
<dbReference type="PANTHER" id="PTHR12526:SF510">
    <property type="entry name" value="D-INOSITOL 3-PHOSPHATE GLYCOSYLTRANSFERASE"/>
    <property type="match status" value="1"/>
</dbReference>
<feature type="domain" description="Glycosyltransferase subfamily 4-like N-terminal" evidence="4">
    <location>
        <begin position="16"/>
        <end position="169"/>
    </location>
</feature>
<proteinExistence type="predicted"/>
<comment type="caution">
    <text evidence="5">The sequence shown here is derived from an EMBL/GenBank/DDBJ whole genome shotgun (WGS) entry which is preliminary data.</text>
</comment>
<evidence type="ECO:0000256" key="2">
    <source>
        <dbReference type="ARBA" id="ARBA00022679"/>
    </source>
</evidence>
<dbReference type="Pfam" id="PF00534">
    <property type="entry name" value="Glycos_transf_1"/>
    <property type="match status" value="1"/>
</dbReference>
<dbReference type="EMBL" id="JBBBDM010000006">
    <property type="protein sequence ID" value="MEI5687956.1"/>
    <property type="molecule type" value="Genomic_DNA"/>
</dbReference>
<dbReference type="InterPro" id="IPR001296">
    <property type="entry name" value="Glyco_trans_1"/>
</dbReference>
<evidence type="ECO:0000256" key="1">
    <source>
        <dbReference type="ARBA" id="ARBA00022676"/>
    </source>
</evidence>
<evidence type="ECO:0000259" key="3">
    <source>
        <dbReference type="Pfam" id="PF00534"/>
    </source>
</evidence>
<dbReference type="Pfam" id="PF13439">
    <property type="entry name" value="Glyco_transf_4"/>
    <property type="match status" value="1"/>
</dbReference>
<dbReference type="GO" id="GO:0016757">
    <property type="term" value="F:glycosyltransferase activity"/>
    <property type="evidence" value="ECO:0007669"/>
    <property type="project" value="UniProtKB-KW"/>
</dbReference>
<dbReference type="PANTHER" id="PTHR12526">
    <property type="entry name" value="GLYCOSYLTRANSFERASE"/>
    <property type="match status" value="1"/>
</dbReference>
<keyword evidence="2 5" id="KW-0808">Transferase</keyword>